<gene>
    <name evidence="3" type="ORF">HKD39_09165</name>
</gene>
<dbReference type="Pfam" id="PF13462">
    <property type="entry name" value="Thioredoxin_4"/>
    <property type="match status" value="1"/>
</dbReference>
<feature type="compositionally biased region" description="Low complexity" evidence="1">
    <location>
        <begin position="91"/>
        <end position="115"/>
    </location>
</feature>
<proteinExistence type="predicted"/>
<dbReference type="EMBL" id="JABEND010000004">
    <property type="protein sequence ID" value="NNG35876.1"/>
    <property type="molecule type" value="Genomic_DNA"/>
</dbReference>
<keyword evidence="4" id="KW-1185">Reference proteome</keyword>
<evidence type="ECO:0000256" key="1">
    <source>
        <dbReference type="SAM" id="MobiDB-lite"/>
    </source>
</evidence>
<feature type="compositionally biased region" description="Pro residues" evidence="1">
    <location>
        <begin position="75"/>
        <end position="88"/>
    </location>
</feature>
<evidence type="ECO:0000259" key="2">
    <source>
        <dbReference type="Pfam" id="PF13462"/>
    </source>
</evidence>
<comment type="caution">
    <text evidence="3">The sequence shown here is derived from an EMBL/GenBank/DDBJ whole genome shotgun (WGS) entry which is preliminary data.</text>
</comment>
<accession>A0A849A8D0</accession>
<protein>
    <submittedName>
        <fullName evidence="3">Thioredoxin domain-containing protein</fullName>
    </submittedName>
</protein>
<dbReference type="RefSeq" id="WP_171199566.1">
    <property type="nucleotide sequence ID" value="NZ_JABEND010000004.1"/>
</dbReference>
<feature type="compositionally biased region" description="Low complexity" evidence="1">
    <location>
        <begin position="52"/>
        <end position="72"/>
    </location>
</feature>
<feature type="region of interest" description="Disordered" evidence="1">
    <location>
        <begin position="12"/>
        <end position="126"/>
    </location>
</feature>
<dbReference type="InterPro" id="IPR036249">
    <property type="entry name" value="Thioredoxin-like_sf"/>
</dbReference>
<evidence type="ECO:0000313" key="3">
    <source>
        <dbReference type="EMBL" id="NNG35876.1"/>
    </source>
</evidence>
<dbReference type="SUPFAM" id="SSF52833">
    <property type="entry name" value="Thioredoxin-like"/>
    <property type="match status" value="1"/>
</dbReference>
<sequence>MTLATLAGCASTVAGTAVPGAPGIDVTAYPTTDYPTEDRGETGGGNSGKDYSTGSEPTGTGSTDSTDSTGASFPPVDPSSPGIAPPPLSDAESAPSPTAGTPSAAETSSTRTSSAQGAATHRGKATVSNGTISIAVGKPDRRITIYQEPMCPPCGEFQQRWGADIDAAIDAGTLRVDLVTMTFLDSQSSSGDYSTRAATALLAVATAAGDRPGVVQNFEAALFSPDVMPSEGGGTDLSSDELAALAVEAGLPASDAKAVAKPSAKLTAAATAAAGKATERATGTPTVLDATGTKLNIDDDEWLASVLK</sequence>
<dbReference type="Gene3D" id="3.40.30.10">
    <property type="entry name" value="Glutaredoxin"/>
    <property type="match status" value="1"/>
</dbReference>
<dbReference type="AlphaFoldDB" id="A0A849A8D0"/>
<organism evidence="3 4">
    <name type="scientific">Nakamurella aerolata</name>
    <dbReference type="NCBI Taxonomy" id="1656892"/>
    <lineage>
        <taxon>Bacteria</taxon>
        <taxon>Bacillati</taxon>
        <taxon>Actinomycetota</taxon>
        <taxon>Actinomycetes</taxon>
        <taxon>Nakamurellales</taxon>
        <taxon>Nakamurellaceae</taxon>
        <taxon>Nakamurella</taxon>
    </lineage>
</organism>
<evidence type="ECO:0000313" key="4">
    <source>
        <dbReference type="Proteomes" id="UP000562984"/>
    </source>
</evidence>
<dbReference type="InterPro" id="IPR012336">
    <property type="entry name" value="Thioredoxin-like_fold"/>
</dbReference>
<dbReference type="Proteomes" id="UP000562984">
    <property type="component" value="Unassembled WGS sequence"/>
</dbReference>
<feature type="domain" description="Thioredoxin-like fold" evidence="2">
    <location>
        <begin position="137"/>
        <end position="288"/>
    </location>
</feature>
<reference evidence="3 4" key="1">
    <citation type="submission" date="2020-05" db="EMBL/GenBank/DDBJ databases">
        <title>Nakamurella sp. DB0629 isolated from air conditioner.</title>
        <authorList>
            <person name="Kim D.H."/>
            <person name="Kim D.-U."/>
        </authorList>
    </citation>
    <scope>NUCLEOTIDE SEQUENCE [LARGE SCALE GENOMIC DNA]</scope>
    <source>
        <strain evidence="3 4">DB0629</strain>
    </source>
</reference>
<name>A0A849A8D0_9ACTN</name>